<feature type="domain" description="F-box" evidence="3">
    <location>
        <begin position="54"/>
        <end position="86"/>
    </location>
</feature>
<sequence>MPRRPPERTHAAAPLASPHRQINPPHPPAAAAAAAIPEDYAGAATSIPDDVFFSHIFVNLRVTSLALFRAVCRSWHAAADDPALVRCHLERSRARQPPTSSLLAVASTEDIWDDEALSNSEVVSFHRLRLTLRAAARPGVRAMAAPPLDITAETDPMLHKSIPNGGRITRHIIPTHCDGLVAFATNSRATFVCNPATQELVVLPPGSGSGPCPQSTESTAAVGFDPWRNRYIVVRCFYRKSHNDPPVYDIGHEIFTLGAGACDGWQRMQDPSRAIIPGGRRPAACMRGGSFYWFINESQPCALLWFSLRDEAFDAVPSSPGCTACDNDDHLADLAGELRYVHRVRTSVATHGVWMAAAVDDDDQEWWLRYRVDLWHNPWGVRHRRGGGGNSQRWFHSFGATAAGDVGGHVVQGAVVAQGVEQTGGERRERAGEPVQL</sequence>
<dbReference type="InterPro" id="IPR050796">
    <property type="entry name" value="SCF_F-box_component"/>
</dbReference>
<dbReference type="EnsemblPlants" id="OMERI07G04990.1">
    <property type="protein sequence ID" value="OMERI07G04990.1"/>
    <property type="gene ID" value="OMERI07G04990"/>
</dbReference>
<dbReference type="Pfam" id="PF12937">
    <property type="entry name" value="F-box-like"/>
    <property type="match status" value="1"/>
</dbReference>
<dbReference type="HOGENOM" id="CLU_034248_0_1_1"/>
<feature type="region of interest" description="Disordered" evidence="1">
    <location>
        <begin position="1"/>
        <end position="29"/>
    </location>
</feature>
<dbReference type="InterPro" id="IPR001810">
    <property type="entry name" value="F-box_dom"/>
</dbReference>
<dbReference type="Gramene" id="OMERI07G04990.1">
    <property type="protein sequence ID" value="OMERI07G04990.1"/>
    <property type="gene ID" value="OMERI07G04990"/>
</dbReference>
<feature type="compositionally biased region" description="Basic and acidic residues" evidence="1">
    <location>
        <begin position="1"/>
        <end position="10"/>
    </location>
</feature>
<dbReference type="Proteomes" id="UP000008021">
    <property type="component" value="Chromosome 7"/>
</dbReference>
<dbReference type="AlphaFoldDB" id="A0A0E0E8S7"/>
<dbReference type="SUPFAM" id="SSF81383">
    <property type="entry name" value="F-box domain"/>
    <property type="match status" value="1"/>
</dbReference>
<proteinExistence type="predicted"/>
<evidence type="ECO:0008006" key="6">
    <source>
        <dbReference type="Google" id="ProtNLM"/>
    </source>
</evidence>
<evidence type="ECO:0000259" key="2">
    <source>
        <dbReference type="Pfam" id="PF08268"/>
    </source>
</evidence>
<evidence type="ECO:0000313" key="5">
    <source>
        <dbReference type="Proteomes" id="UP000008021"/>
    </source>
</evidence>
<dbReference type="PANTHER" id="PTHR31672">
    <property type="entry name" value="BNACNNG10540D PROTEIN"/>
    <property type="match status" value="1"/>
</dbReference>
<dbReference type="InterPro" id="IPR013187">
    <property type="entry name" value="F-box-assoc_dom_typ3"/>
</dbReference>
<organism evidence="4">
    <name type="scientific">Oryza meridionalis</name>
    <dbReference type="NCBI Taxonomy" id="40149"/>
    <lineage>
        <taxon>Eukaryota</taxon>
        <taxon>Viridiplantae</taxon>
        <taxon>Streptophyta</taxon>
        <taxon>Embryophyta</taxon>
        <taxon>Tracheophyta</taxon>
        <taxon>Spermatophyta</taxon>
        <taxon>Magnoliopsida</taxon>
        <taxon>Liliopsida</taxon>
        <taxon>Poales</taxon>
        <taxon>Poaceae</taxon>
        <taxon>BOP clade</taxon>
        <taxon>Oryzoideae</taxon>
        <taxon>Oryzeae</taxon>
        <taxon>Oryzinae</taxon>
        <taxon>Oryza</taxon>
    </lineage>
</organism>
<evidence type="ECO:0000313" key="4">
    <source>
        <dbReference type="EnsemblPlants" id="OMERI07G04990.1"/>
    </source>
</evidence>
<dbReference type="InterPro" id="IPR017451">
    <property type="entry name" value="F-box-assoc_interact_dom"/>
</dbReference>
<reference evidence="4" key="2">
    <citation type="submission" date="2018-05" db="EMBL/GenBank/DDBJ databases">
        <title>OmerRS3 (Oryza meridionalis Reference Sequence Version 3).</title>
        <authorList>
            <person name="Zhang J."/>
            <person name="Kudrna D."/>
            <person name="Lee S."/>
            <person name="Talag J."/>
            <person name="Welchert J."/>
            <person name="Wing R.A."/>
        </authorList>
    </citation>
    <scope>NUCLEOTIDE SEQUENCE [LARGE SCALE GENOMIC DNA]</scope>
    <source>
        <strain evidence="4">cv. OR44</strain>
    </source>
</reference>
<accession>A0A0E0E8S7</accession>
<dbReference type="NCBIfam" id="TIGR01640">
    <property type="entry name" value="F_box_assoc_1"/>
    <property type="match status" value="1"/>
</dbReference>
<dbReference type="InterPro" id="IPR036047">
    <property type="entry name" value="F-box-like_dom_sf"/>
</dbReference>
<evidence type="ECO:0000256" key="1">
    <source>
        <dbReference type="SAM" id="MobiDB-lite"/>
    </source>
</evidence>
<protein>
    <recommendedName>
        <fullName evidence="6">F-box domain-containing protein</fullName>
    </recommendedName>
</protein>
<dbReference type="PANTHER" id="PTHR31672:SF13">
    <property type="entry name" value="F-BOX PROTEIN CPR30-LIKE"/>
    <property type="match status" value="1"/>
</dbReference>
<reference evidence="4" key="1">
    <citation type="submission" date="2015-04" db="UniProtKB">
        <authorList>
            <consortium name="EnsemblPlants"/>
        </authorList>
    </citation>
    <scope>IDENTIFICATION</scope>
</reference>
<name>A0A0E0E8S7_9ORYZ</name>
<keyword evidence="5" id="KW-1185">Reference proteome</keyword>
<dbReference type="Gene3D" id="1.20.1280.50">
    <property type="match status" value="1"/>
</dbReference>
<feature type="domain" description="F-box associated beta-propeller type 3" evidence="2">
    <location>
        <begin position="171"/>
        <end position="372"/>
    </location>
</feature>
<dbReference type="Pfam" id="PF08268">
    <property type="entry name" value="FBA_3"/>
    <property type="match status" value="1"/>
</dbReference>
<evidence type="ECO:0000259" key="3">
    <source>
        <dbReference type="Pfam" id="PF12937"/>
    </source>
</evidence>